<gene>
    <name evidence="1" type="ORF">HNR61_008475</name>
</gene>
<comment type="caution">
    <text evidence="1">The sequence shown here is derived from an EMBL/GenBank/DDBJ whole genome shotgun (WGS) entry which is preliminary data.</text>
</comment>
<keyword evidence="2" id="KW-1185">Reference proteome</keyword>
<dbReference type="RefSeq" id="WP_182848674.1">
    <property type="nucleotide sequence ID" value="NZ_BAAALP010000075.1"/>
</dbReference>
<evidence type="ECO:0000313" key="1">
    <source>
        <dbReference type="EMBL" id="MBA8956785.1"/>
    </source>
</evidence>
<reference evidence="1 2" key="1">
    <citation type="submission" date="2020-08" db="EMBL/GenBank/DDBJ databases">
        <title>Genomic Encyclopedia of Type Strains, Phase IV (KMG-IV): sequencing the most valuable type-strain genomes for metagenomic binning, comparative biology and taxonomic classification.</title>
        <authorList>
            <person name="Goeker M."/>
        </authorList>
    </citation>
    <scope>NUCLEOTIDE SEQUENCE [LARGE SCALE GENOMIC DNA]</scope>
    <source>
        <strain evidence="1 2">DSM 44197</strain>
    </source>
</reference>
<dbReference type="EMBL" id="JACJIA010000018">
    <property type="protein sequence ID" value="MBA8956785.1"/>
    <property type="molecule type" value="Genomic_DNA"/>
</dbReference>
<accession>A0A7W3QRH1</accession>
<dbReference type="AlphaFoldDB" id="A0A7W3QRH1"/>
<dbReference type="Proteomes" id="UP000572680">
    <property type="component" value="Unassembled WGS sequence"/>
</dbReference>
<sequence>MEAVADTDSISGDGAAAVYADHAEHLQSMLDLDPAALRVALQKVLSSWERQLAWKGQPLDDERERGKAAAYVRDIATIRAVLENTEKGP</sequence>
<proteinExistence type="predicted"/>
<protein>
    <submittedName>
        <fullName evidence="1">Uncharacterized protein</fullName>
    </submittedName>
</protein>
<evidence type="ECO:0000313" key="2">
    <source>
        <dbReference type="Proteomes" id="UP000572680"/>
    </source>
</evidence>
<organism evidence="1 2">
    <name type="scientific">Actinomadura namibiensis</name>
    <dbReference type="NCBI Taxonomy" id="182080"/>
    <lineage>
        <taxon>Bacteria</taxon>
        <taxon>Bacillati</taxon>
        <taxon>Actinomycetota</taxon>
        <taxon>Actinomycetes</taxon>
        <taxon>Streptosporangiales</taxon>
        <taxon>Thermomonosporaceae</taxon>
        <taxon>Actinomadura</taxon>
    </lineage>
</organism>
<name>A0A7W3QRH1_ACTNM</name>